<dbReference type="InterPro" id="IPR003743">
    <property type="entry name" value="Zf-RING_7"/>
</dbReference>
<evidence type="ECO:0000259" key="2">
    <source>
        <dbReference type="Pfam" id="PF02591"/>
    </source>
</evidence>
<dbReference type="EMBL" id="JACXWA010000103">
    <property type="protein sequence ID" value="MBD3870901.1"/>
    <property type="molecule type" value="Genomic_DNA"/>
</dbReference>
<gene>
    <name evidence="3" type="ORF">IFJ97_06020</name>
</gene>
<accession>A0A8J6YC39</accession>
<evidence type="ECO:0000313" key="4">
    <source>
        <dbReference type="Proteomes" id="UP000598633"/>
    </source>
</evidence>
<feature type="domain" description="C4-type zinc ribbon" evidence="2">
    <location>
        <begin position="202"/>
        <end position="234"/>
    </location>
</feature>
<dbReference type="Gene3D" id="1.10.287.1490">
    <property type="match status" value="1"/>
</dbReference>
<protein>
    <recommendedName>
        <fullName evidence="2">C4-type zinc ribbon domain-containing protein</fullName>
    </recommendedName>
</protein>
<dbReference type="AlphaFoldDB" id="A0A8J6YC39"/>
<keyword evidence="1" id="KW-0175">Coiled coil</keyword>
<reference evidence="3 4" key="1">
    <citation type="submission" date="2020-08" db="EMBL/GenBank/DDBJ databases">
        <title>Acidobacteriota in marine sediments use diverse sulfur dissimilation pathways.</title>
        <authorList>
            <person name="Wasmund K."/>
        </authorList>
    </citation>
    <scope>NUCLEOTIDE SEQUENCE [LARGE SCALE GENOMIC DNA]</scope>
    <source>
        <strain evidence="3">MAG AM3-A</strain>
    </source>
</reference>
<evidence type="ECO:0000256" key="1">
    <source>
        <dbReference type="SAM" id="Coils"/>
    </source>
</evidence>
<dbReference type="Pfam" id="PF02591">
    <property type="entry name" value="Zn_ribbon_9"/>
    <property type="match status" value="1"/>
</dbReference>
<evidence type="ECO:0000313" key="3">
    <source>
        <dbReference type="EMBL" id="MBD3870901.1"/>
    </source>
</evidence>
<comment type="caution">
    <text evidence="3">The sequence shown here is derived from an EMBL/GenBank/DDBJ whole genome shotgun (WGS) entry which is preliminary data.</text>
</comment>
<sequence length="249" mass="28962">MVSNAYHDLVHLVRLQKVYDAISEAIATHNTPPVEIRSLEEANRLRLEELQEMERQSEAHGEEIKEVRKKEAESELELEHFQKQKSSVTNEREFTAVISEIDYATKAIEETSARRKELEEAIAQLTAEVEERRDARPEEETAQTEVVTAWEKQKAKLLRRVHKLSKEAKKVEEEIQPKNRARFLRLLESKQGTSVSRVVDGSCSLCHFALRPHLQQRVRRCEEIIDCEHCHRILYIEETLTDENAAAEQ</sequence>
<dbReference type="Proteomes" id="UP000598633">
    <property type="component" value="Unassembled WGS sequence"/>
</dbReference>
<organism evidence="3 4">
    <name type="scientific">Candidatus Sulfomarinibacter kjeldsenii</name>
    <dbReference type="NCBI Taxonomy" id="2885994"/>
    <lineage>
        <taxon>Bacteria</taxon>
        <taxon>Pseudomonadati</taxon>
        <taxon>Acidobacteriota</taxon>
        <taxon>Thermoanaerobaculia</taxon>
        <taxon>Thermoanaerobaculales</taxon>
        <taxon>Candidatus Sulfomarinibacteraceae</taxon>
        <taxon>Candidatus Sulfomarinibacter</taxon>
    </lineage>
</organism>
<feature type="coiled-coil region" evidence="1">
    <location>
        <begin position="36"/>
        <end position="174"/>
    </location>
</feature>
<proteinExistence type="predicted"/>
<name>A0A8J6YC39_9BACT</name>